<dbReference type="CDD" id="cd00154">
    <property type="entry name" value="Rab"/>
    <property type="match status" value="1"/>
</dbReference>
<gene>
    <name evidence="5" type="ORF">M9Y10_001615</name>
</gene>
<comment type="caution">
    <text evidence="5">The sequence shown here is derived from an EMBL/GenBank/DDBJ whole genome shotgun (WGS) entry which is preliminary data.</text>
</comment>
<dbReference type="PROSITE" id="PS51419">
    <property type="entry name" value="RAB"/>
    <property type="match status" value="1"/>
</dbReference>
<evidence type="ECO:0000256" key="3">
    <source>
        <dbReference type="ARBA" id="ARBA00023134"/>
    </source>
</evidence>
<accession>A0ABR2L7I1</accession>
<dbReference type="InterPro" id="IPR001806">
    <property type="entry name" value="Small_GTPase"/>
</dbReference>
<organism evidence="5 6">
    <name type="scientific">Tritrichomonas musculus</name>
    <dbReference type="NCBI Taxonomy" id="1915356"/>
    <lineage>
        <taxon>Eukaryota</taxon>
        <taxon>Metamonada</taxon>
        <taxon>Parabasalia</taxon>
        <taxon>Tritrichomonadida</taxon>
        <taxon>Tritrichomonadidae</taxon>
        <taxon>Tritrichomonas</taxon>
    </lineage>
</organism>
<evidence type="ECO:0000256" key="4">
    <source>
        <dbReference type="SAM" id="MobiDB-lite"/>
    </source>
</evidence>
<dbReference type="InterPro" id="IPR005225">
    <property type="entry name" value="Small_GTP-bd"/>
</dbReference>
<dbReference type="PROSITE" id="PS51421">
    <property type="entry name" value="RAS"/>
    <property type="match status" value="1"/>
</dbReference>
<dbReference type="Proteomes" id="UP001470230">
    <property type="component" value="Unassembled WGS sequence"/>
</dbReference>
<comment type="similarity">
    <text evidence="1">Belongs to the small GTPase superfamily. Rab family.</text>
</comment>
<evidence type="ECO:0000313" key="6">
    <source>
        <dbReference type="Proteomes" id="UP001470230"/>
    </source>
</evidence>
<dbReference type="NCBIfam" id="TIGR00231">
    <property type="entry name" value="small_GTP"/>
    <property type="match status" value="1"/>
</dbReference>
<keyword evidence="3" id="KW-0342">GTP-binding</keyword>
<reference evidence="5 6" key="1">
    <citation type="submission" date="2024-04" db="EMBL/GenBank/DDBJ databases">
        <title>Tritrichomonas musculus Genome.</title>
        <authorList>
            <person name="Alves-Ferreira E."/>
            <person name="Grigg M."/>
            <person name="Lorenzi H."/>
            <person name="Galac M."/>
        </authorList>
    </citation>
    <scope>NUCLEOTIDE SEQUENCE [LARGE SCALE GENOMIC DNA]</scope>
    <source>
        <strain evidence="5 6">EAF2021</strain>
    </source>
</reference>
<keyword evidence="6" id="KW-1185">Reference proteome</keyword>
<dbReference type="Gene3D" id="3.40.50.300">
    <property type="entry name" value="P-loop containing nucleotide triphosphate hydrolases"/>
    <property type="match status" value="1"/>
</dbReference>
<name>A0ABR2L7I1_9EUKA</name>
<dbReference type="InterPro" id="IPR027417">
    <property type="entry name" value="P-loop_NTPase"/>
</dbReference>
<sequence>MSKSFKVVVIGTSNVGKTSILHRINNEGFQDALAVTTNTSVITRDCSIDDHNFTINYWDTAGQEKFKALAEHYYQGAKYAIAVFKINDKASFDEMLDYIITFRQKCDLVSVSKENTRPNVIVAANMTDLVQDSAELIIEYHNKLFLNRDDENYVDYGVSCILPTSAKENTGIDDIHSELQHLIIEDYLIPTETTENQNDDSGPGIIISAPIQPEESSSCC</sequence>
<dbReference type="SUPFAM" id="SSF52540">
    <property type="entry name" value="P-loop containing nucleoside triphosphate hydrolases"/>
    <property type="match status" value="1"/>
</dbReference>
<dbReference type="SMART" id="SM00175">
    <property type="entry name" value="RAB"/>
    <property type="match status" value="1"/>
</dbReference>
<evidence type="ECO:0000256" key="2">
    <source>
        <dbReference type="ARBA" id="ARBA00022741"/>
    </source>
</evidence>
<protein>
    <recommendedName>
        <fullName evidence="7">Small GTP-binding protein</fullName>
    </recommendedName>
</protein>
<keyword evidence="2" id="KW-0547">Nucleotide-binding</keyword>
<evidence type="ECO:0000256" key="1">
    <source>
        <dbReference type="ARBA" id="ARBA00006270"/>
    </source>
</evidence>
<dbReference type="Pfam" id="PF00071">
    <property type="entry name" value="Ras"/>
    <property type="match status" value="1"/>
</dbReference>
<proteinExistence type="inferred from homology"/>
<dbReference type="SMART" id="SM00173">
    <property type="entry name" value="RAS"/>
    <property type="match status" value="1"/>
</dbReference>
<evidence type="ECO:0000313" key="5">
    <source>
        <dbReference type="EMBL" id="KAK8899302.1"/>
    </source>
</evidence>
<evidence type="ECO:0008006" key="7">
    <source>
        <dbReference type="Google" id="ProtNLM"/>
    </source>
</evidence>
<dbReference type="PRINTS" id="PR00449">
    <property type="entry name" value="RASTRNSFRMNG"/>
</dbReference>
<dbReference type="PANTHER" id="PTHR47981:SF20">
    <property type="entry name" value="RAS-RELATED PROTEIN RAB-7A"/>
    <property type="match status" value="1"/>
</dbReference>
<dbReference type="PANTHER" id="PTHR47981">
    <property type="entry name" value="RAB FAMILY"/>
    <property type="match status" value="1"/>
</dbReference>
<feature type="region of interest" description="Disordered" evidence="4">
    <location>
        <begin position="194"/>
        <end position="220"/>
    </location>
</feature>
<dbReference type="EMBL" id="JAPFFF010000001">
    <property type="protein sequence ID" value="KAK8899302.1"/>
    <property type="molecule type" value="Genomic_DNA"/>
</dbReference>